<evidence type="ECO:0000313" key="2">
    <source>
        <dbReference type="Proteomes" id="UP000003455"/>
    </source>
</evidence>
<evidence type="ECO:0000313" key="1">
    <source>
        <dbReference type="EMBL" id="EFH96243.1"/>
    </source>
</evidence>
<dbReference type="HOGENOM" id="CLU_3276899_0_0_9"/>
<proteinExistence type="predicted"/>
<comment type="caution">
    <text evidence="1">The sequence shown here is derived from an EMBL/GenBank/DDBJ whole genome shotgun (WGS) entry which is preliminary data.</text>
</comment>
<dbReference type="EMBL" id="ACJA02000001">
    <property type="protein sequence ID" value="EFH96243.1"/>
    <property type="molecule type" value="Genomic_DNA"/>
</dbReference>
<accession>A0A0E1XBR8</accession>
<dbReference type="RefSeq" id="WP_001791330.1">
    <property type="nucleotide sequence ID" value="NZ_CM000952.1"/>
</dbReference>
<organism evidence="1 2">
    <name type="scientific">Staphylococcus aureus subsp. aureus MN8</name>
    <dbReference type="NCBI Taxonomy" id="548470"/>
    <lineage>
        <taxon>Bacteria</taxon>
        <taxon>Bacillati</taxon>
        <taxon>Bacillota</taxon>
        <taxon>Bacilli</taxon>
        <taxon>Bacillales</taxon>
        <taxon>Staphylococcaceae</taxon>
        <taxon>Staphylococcus</taxon>
    </lineage>
</organism>
<name>A0A0E1XBR8_STAAU</name>
<reference evidence="1 2" key="1">
    <citation type="submission" date="2010-05" db="EMBL/GenBank/DDBJ databases">
        <authorList>
            <person name="Muzny D."/>
            <person name="Qin X."/>
            <person name="Buhay C."/>
            <person name="Dugan-Rocha S."/>
            <person name="Ding Y."/>
            <person name="Chen G."/>
            <person name="Hawes A."/>
            <person name="Holder M."/>
            <person name="Jhangiani S."/>
            <person name="Johnson A."/>
            <person name="Khan Z."/>
            <person name="Li Z."/>
            <person name="Liu W."/>
            <person name="Liu X."/>
            <person name="Perez L."/>
            <person name="Shen H."/>
            <person name="Wang Q."/>
            <person name="Watt J."/>
            <person name="Xi L."/>
            <person name="Xin Y."/>
            <person name="Zhou J."/>
            <person name="Deng J."/>
            <person name="Jiang H."/>
            <person name="Liu Y."/>
            <person name="Qu J."/>
            <person name="Song X.-Z."/>
            <person name="Zhang L."/>
            <person name="Villasana D."/>
            <person name="Johnson A."/>
            <person name="Liu J."/>
            <person name="Liyanage D."/>
            <person name="Lorensuhewa L."/>
            <person name="Robinson T."/>
            <person name="Song A."/>
            <person name="Song B.-B."/>
            <person name="Dinh H."/>
            <person name="Thornton R."/>
            <person name="Coyle M."/>
            <person name="Francisco L."/>
            <person name="Jackson L."/>
            <person name="Javaid M."/>
            <person name="Korchina V."/>
            <person name="Kovar C."/>
            <person name="Mata R."/>
            <person name="Mathew T."/>
            <person name="Ngo R."/>
            <person name="Nguyen L."/>
            <person name="Nguyen N."/>
            <person name="Okwuonu G."/>
            <person name="Ongeri F."/>
            <person name="Pham C."/>
            <person name="Simmons D."/>
            <person name="Wilczek-Boney K."/>
            <person name="Hale W."/>
            <person name="Jakkamsetti A."/>
            <person name="Pham P."/>
            <person name="Ruth R."/>
            <person name="San Lucas F."/>
            <person name="Warren J."/>
            <person name="Zhang J."/>
            <person name="Zhao Z."/>
            <person name="Zhou C."/>
            <person name="Zhu D."/>
            <person name="Lee S."/>
            <person name="Bess C."/>
            <person name="Blankenburg K."/>
            <person name="Forbes L."/>
            <person name="Fu Q."/>
            <person name="Gubbala S."/>
            <person name="Hirani K."/>
            <person name="Jayaseelan J.C."/>
            <person name="Lara F."/>
            <person name="Munidasa M."/>
            <person name="Palculict T."/>
            <person name="Patil S."/>
            <person name="Pu L.-L."/>
            <person name="Saada N."/>
            <person name="Tang L."/>
            <person name="Weissenberger G."/>
            <person name="Zhu Y."/>
            <person name="Hemphill L."/>
            <person name="Shang Y."/>
            <person name="Youmans B."/>
            <person name="Ayvaz T."/>
            <person name="Ross M."/>
            <person name="Santibanez J."/>
            <person name="Aqrawi P."/>
            <person name="Gross S."/>
            <person name="Joshi V."/>
            <person name="Fowler G."/>
            <person name="Nazareth L."/>
            <person name="Reid J."/>
            <person name="Worley K."/>
            <person name="Petrosino J."/>
            <person name="Highlander S."/>
            <person name="Gibbs R."/>
        </authorList>
    </citation>
    <scope>NUCLEOTIDE SEQUENCE [LARGE SCALE GENOMIC DNA]</scope>
    <source>
        <strain evidence="1 2">MN8</strain>
    </source>
</reference>
<dbReference type="Proteomes" id="UP000003455">
    <property type="component" value="Chromosome"/>
</dbReference>
<sequence>MATMYGVRSDIAAFIFNVAFETLSSSCTVVSPQIASARQSS</sequence>
<dbReference type="AlphaFoldDB" id="A0A0E1XBR8"/>
<gene>
    <name evidence="1" type="ORF">HMPREF0769_10245</name>
</gene>
<protein>
    <submittedName>
        <fullName evidence="1">Uncharacterized protein</fullName>
    </submittedName>
</protein>